<keyword evidence="1" id="KW-0808">Transferase</keyword>
<dbReference type="CDD" id="cd16936">
    <property type="entry name" value="HATPase_RsbW-like"/>
    <property type="match status" value="1"/>
</dbReference>
<feature type="domain" description="Histidine kinase/HSP90-like ATPase" evidence="2">
    <location>
        <begin position="29"/>
        <end position="115"/>
    </location>
</feature>
<reference evidence="3 4" key="1">
    <citation type="submission" date="2024-11" db="EMBL/GenBank/DDBJ databases">
        <authorList>
            <person name="Heng Y.C."/>
            <person name="Lim A.C.H."/>
            <person name="Lee J.K.Y."/>
            <person name="Kittelmann S."/>
        </authorList>
    </citation>
    <scope>NUCLEOTIDE SEQUENCE [LARGE SCALE GENOMIC DNA]</scope>
    <source>
        <strain evidence="3 4">WILCCON 0185</strain>
    </source>
</reference>
<gene>
    <name evidence="3" type="ORF">ACJDUG_00605</name>
</gene>
<proteinExistence type="predicted"/>
<dbReference type="PANTHER" id="PTHR35526:SF3">
    <property type="entry name" value="ANTI-SIGMA-F FACTOR RSBW"/>
    <property type="match status" value="1"/>
</dbReference>
<name>A0ABW8T2Y8_9CLOT</name>
<evidence type="ECO:0000313" key="3">
    <source>
        <dbReference type="EMBL" id="MFL0245474.1"/>
    </source>
</evidence>
<dbReference type="Gene3D" id="3.30.565.10">
    <property type="entry name" value="Histidine kinase-like ATPase, C-terminal domain"/>
    <property type="match status" value="1"/>
</dbReference>
<keyword evidence="3" id="KW-0067">ATP-binding</keyword>
<protein>
    <submittedName>
        <fullName evidence="3">ATP-binding protein</fullName>
    </submittedName>
</protein>
<dbReference type="EMBL" id="JBJHZZ010000001">
    <property type="protein sequence ID" value="MFL0245474.1"/>
    <property type="molecule type" value="Genomic_DNA"/>
</dbReference>
<comment type="caution">
    <text evidence="3">The sequence shown here is derived from an EMBL/GenBank/DDBJ whole genome shotgun (WGS) entry which is preliminary data.</text>
</comment>
<dbReference type="InterPro" id="IPR050267">
    <property type="entry name" value="Anti-sigma-factor_SerPK"/>
</dbReference>
<dbReference type="InterPro" id="IPR036890">
    <property type="entry name" value="HATPase_C_sf"/>
</dbReference>
<organism evidence="3 4">
    <name type="scientific">Candidatus Clostridium stratigraminis</name>
    <dbReference type="NCBI Taxonomy" id="3381661"/>
    <lineage>
        <taxon>Bacteria</taxon>
        <taxon>Bacillati</taxon>
        <taxon>Bacillota</taxon>
        <taxon>Clostridia</taxon>
        <taxon>Eubacteriales</taxon>
        <taxon>Clostridiaceae</taxon>
        <taxon>Clostridium</taxon>
    </lineage>
</organism>
<evidence type="ECO:0000256" key="1">
    <source>
        <dbReference type="ARBA" id="ARBA00022527"/>
    </source>
</evidence>
<keyword evidence="1" id="KW-0418">Kinase</keyword>
<dbReference type="SUPFAM" id="SSF55874">
    <property type="entry name" value="ATPase domain of HSP90 chaperone/DNA topoisomerase II/histidine kinase"/>
    <property type="match status" value="1"/>
</dbReference>
<keyword evidence="3" id="KW-0547">Nucleotide-binding</keyword>
<evidence type="ECO:0000313" key="4">
    <source>
        <dbReference type="Proteomes" id="UP001623591"/>
    </source>
</evidence>
<keyword evidence="1" id="KW-0723">Serine/threonine-protein kinase</keyword>
<keyword evidence="4" id="KW-1185">Reference proteome</keyword>
<dbReference type="Pfam" id="PF13581">
    <property type="entry name" value="HATPase_c_2"/>
    <property type="match status" value="1"/>
</dbReference>
<accession>A0ABW8T2Y8</accession>
<dbReference type="RefSeq" id="WP_406767938.1">
    <property type="nucleotide sequence ID" value="NZ_JBJHZZ010000001.1"/>
</dbReference>
<dbReference type="GO" id="GO:0005524">
    <property type="term" value="F:ATP binding"/>
    <property type="evidence" value="ECO:0007669"/>
    <property type="project" value="UniProtKB-KW"/>
</dbReference>
<dbReference type="InterPro" id="IPR003594">
    <property type="entry name" value="HATPase_dom"/>
</dbReference>
<dbReference type="PANTHER" id="PTHR35526">
    <property type="entry name" value="ANTI-SIGMA-F FACTOR RSBW-RELATED"/>
    <property type="match status" value="1"/>
</dbReference>
<dbReference type="Proteomes" id="UP001623591">
    <property type="component" value="Unassembled WGS sequence"/>
</dbReference>
<sequence>MGKSGSYVLYGVSERDKIISDIVDSLGAEDSCFDLRLILTEGLTNAYKHGNEENPELPIYLRYFYEPEIVTFEIEDSGTACGEIKIIEEISSENLLEDSGRGLFLIKCYCDEVKMINNILIMQKHLYKSAV</sequence>
<evidence type="ECO:0000259" key="2">
    <source>
        <dbReference type="Pfam" id="PF13581"/>
    </source>
</evidence>